<dbReference type="InterPro" id="IPR012584">
    <property type="entry name" value="NOL11_N"/>
</dbReference>
<dbReference type="Proteomes" id="UP001347796">
    <property type="component" value="Unassembled WGS sequence"/>
</dbReference>
<evidence type="ECO:0000256" key="2">
    <source>
        <dbReference type="ARBA" id="ARBA00022552"/>
    </source>
</evidence>
<name>A0AAN8J5T9_PATCE</name>
<dbReference type="InterPro" id="IPR042859">
    <property type="entry name" value="NOL11"/>
</dbReference>
<keyword evidence="5" id="KW-0804">Transcription</keyword>
<evidence type="ECO:0000313" key="9">
    <source>
        <dbReference type="EMBL" id="KAK6170596.1"/>
    </source>
</evidence>
<keyword evidence="10" id="KW-1185">Reference proteome</keyword>
<proteinExistence type="predicted"/>
<keyword evidence="6" id="KW-0539">Nucleus</keyword>
<dbReference type="SUPFAM" id="SSF69322">
    <property type="entry name" value="Tricorn protease domain 2"/>
    <property type="match status" value="1"/>
</dbReference>
<evidence type="ECO:0000256" key="1">
    <source>
        <dbReference type="ARBA" id="ARBA00004604"/>
    </source>
</evidence>
<feature type="domain" description="Nucleolar protein 11 N-terminal" evidence="7">
    <location>
        <begin position="1"/>
        <end position="317"/>
    </location>
</feature>
<evidence type="ECO:0000313" key="10">
    <source>
        <dbReference type="Proteomes" id="UP001347796"/>
    </source>
</evidence>
<evidence type="ECO:0000256" key="6">
    <source>
        <dbReference type="ARBA" id="ARBA00023242"/>
    </source>
</evidence>
<dbReference type="PANTHER" id="PTHR15633:SF2">
    <property type="entry name" value="NUCLEOLAR PROTEIN 11"/>
    <property type="match status" value="1"/>
</dbReference>
<organism evidence="9 10">
    <name type="scientific">Patella caerulea</name>
    <name type="common">Rayed Mediterranean limpet</name>
    <dbReference type="NCBI Taxonomy" id="87958"/>
    <lineage>
        <taxon>Eukaryota</taxon>
        <taxon>Metazoa</taxon>
        <taxon>Spiralia</taxon>
        <taxon>Lophotrochozoa</taxon>
        <taxon>Mollusca</taxon>
        <taxon>Gastropoda</taxon>
        <taxon>Patellogastropoda</taxon>
        <taxon>Patelloidea</taxon>
        <taxon>Patellidae</taxon>
        <taxon>Patella</taxon>
    </lineage>
</organism>
<dbReference type="GO" id="GO:0003723">
    <property type="term" value="F:RNA binding"/>
    <property type="evidence" value="ECO:0007669"/>
    <property type="project" value="TreeGrafter"/>
</dbReference>
<evidence type="ECO:0000256" key="3">
    <source>
        <dbReference type="ARBA" id="ARBA00023015"/>
    </source>
</evidence>
<dbReference type="GO" id="GO:0030490">
    <property type="term" value="P:maturation of SSU-rRNA"/>
    <property type="evidence" value="ECO:0007669"/>
    <property type="project" value="InterPro"/>
</dbReference>
<keyword evidence="4" id="KW-0010">Activator</keyword>
<dbReference type="Pfam" id="PF20998">
    <property type="entry name" value="Nol11_C"/>
    <property type="match status" value="1"/>
</dbReference>
<dbReference type="InterPro" id="IPR048897">
    <property type="entry name" value="Nol11_C"/>
</dbReference>
<sequence length="643" mass="73605">MAALLDEFVLANLSSKFNILSVERSPSSNNILATFEAGFINEYNVDDQKLIHSWPVRHGVNVTSPGIWCDEEEEYICVFNQQEIRRWNVDDNIIEKTRKKNIKTDIYKVFTTEGYKPIVLCKNGAAEFIENIKSICETPVIGSQDSIVYADIIKKQNGFGVIYLVESKNKRTLHCQWYLDDVEQWKHQTFVITYQKTVIDYCCHTDENSNTCLFLLGSEKDLYRINIKESSIEEEFISVIHELGTEASIVCLDNSQIVIAGLLKKGQNGVGIFDTKYCAVQSFKPFPEICKVVPRVFCLNNHIFMNCGKKLYAFPYQFGTSTLSEFLGKSRSVEDNTNSSLHIINWSTKLKSKGNNTVKQLETILNDLIDPSKTQNKSKFSDQFKIFLECLIKGNNSSSISSLQMIQLCQRCLSERKFWPSEELRQLLNHGYISSGISSELIEVLIEKKENSLLHLSLQKLSEIPEACLIQILQYYIGLSDEDFQKNLDIDISTVIEVNQDKCPFGALKAHFIREVLSQPFSDIFLIDKLRKLNFKNVLSLLDFLFYLMATDDNQAVSFSTRPQLQNVIDWISCTIDAHVTQLILSPDARVLLIKLHESVSQQTQFYDGMIELEALLSQYKSKLSNPIKPKIGQYCIEVLHIY</sequence>
<keyword evidence="3" id="KW-0805">Transcription regulation</keyword>
<keyword evidence="2" id="KW-0698">rRNA processing</keyword>
<evidence type="ECO:0008006" key="11">
    <source>
        <dbReference type="Google" id="ProtNLM"/>
    </source>
</evidence>
<evidence type="ECO:0000259" key="8">
    <source>
        <dbReference type="Pfam" id="PF20998"/>
    </source>
</evidence>
<dbReference type="EMBL" id="JAZGQO010000014">
    <property type="protein sequence ID" value="KAK6170596.1"/>
    <property type="molecule type" value="Genomic_DNA"/>
</dbReference>
<reference evidence="9 10" key="1">
    <citation type="submission" date="2024-01" db="EMBL/GenBank/DDBJ databases">
        <title>The genome of the rayed Mediterranean limpet Patella caerulea (Linnaeus, 1758).</title>
        <authorList>
            <person name="Anh-Thu Weber A."/>
            <person name="Halstead-Nussloch G."/>
        </authorList>
    </citation>
    <scope>NUCLEOTIDE SEQUENCE [LARGE SCALE GENOMIC DNA]</scope>
    <source>
        <strain evidence="9">AATW-2023a</strain>
        <tissue evidence="9">Whole specimen</tissue>
    </source>
</reference>
<evidence type="ECO:0000256" key="5">
    <source>
        <dbReference type="ARBA" id="ARBA00023163"/>
    </source>
</evidence>
<feature type="domain" description="Nucleolar protein 11 C-terminal" evidence="8">
    <location>
        <begin position="423"/>
        <end position="643"/>
    </location>
</feature>
<dbReference type="PANTHER" id="PTHR15633">
    <property type="entry name" value="NUCLEOLAR PROTEIN 11"/>
    <property type="match status" value="1"/>
</dbReference>
<protein>
    <recommendedName>
        <fullName evidence="11">Nucleolar protein 11</fullName>
    </recommendedName>
</protein>
<dbReference type="Pfam" id="PF08168">
    <property type="entry name" value="NOL11_N"/>
    <property type="match status" value="1"/>
</dbReference>
<accession>A0AAN8J5T9</accession>
<evidence type="ECO:0000259" key="7">
    <source>
        <dbReference type="Pfam" id="PF08168"/>
    </source>
</evidence>
<comment type="caution">
    <text evidence="9">The sequence shown here is derived from an EMBL/GenBank/DDBJ whole genome shotgun (WGS) entry which is preliminary data.</text>
</comment>
<dbReference type="GO" id="GO:0005730">
    <property type="term" value="C:nucleolus"/>
    <property type="evidence" value="ECO:0007669"/>
    <property type="project" value="UniProtKB-SubCell"/>
</dbReference>
<comment type="subcellular location">
    <subcellularLocation>
        <location evidence="1">Nucleus</location>
        <location evidence="1">Nucleolus</location>
    </subcellularLocation>
</comment>
<evidence type="ECO:0000256" key="4">
    <source>
        <dbReference type="ARBA" id="ARBA00023159"/>
    </source>
</evidence>
<dbReference type="AlphaFoldDB" id="A0AAN8J5T9"/>
<gene>
    <name evidence="9" type="ORF">SNE40_018954</name>
</gene>